<feature type="domain" description="OLD protein-like TOPRIM" evidence="2">
    <location>
        <begin position="383"/>
        <end position="452"/>
    </location>
</feature>
<feature type="domain" description="Endonuclease GajA/Old nuclease/RecF-like AAA" evidence="1">
    <location>
        <begin position="151"/>
        <end position="336"/>
    </location>
</feature>
<dbReference type="SUPFAM" id="SSF52540">
    <property type="entry name" value="P-loop containing nucleoside triphosphate hydrolases"/>
    <property type="match status" value="1"/>
</dbReference>
<dbReference type="PANTHER" id="PTHR43581:SF4">
    <property type="entry name" value="ATP_GTP PHOSPHATASE"/>
    <property type="match status" value="1"/>
</dbReference>
<dbReference type="AlphaFoldDB" id="A0AAJ5BFB2"/>
<keyword evidence="3" id="KW-0540">Nuclease</keyword>
<organism evidence="3 4">
    <name type="scientific">Myroides profundi</name>
    <dbReference type="NCBI Taxonomy" id="480520"/>
    <lineage>
        <taxon>Bacteria</taxon>
        <taxon>Pseudomonadati</taxon>
        <taxon>Bacteroidota</taxon>
        <taxon>Flavobacteriia</taxon>
        <taxon>Flavobacteriales</taxon>
        <taxon>Flavobacteriaceae</taxon>
        <taxon>Myroides</taxon>
    </lineage>
</organism>
<dbReference type="RefSeq" id="WP_041892876.1">
    <property type="nucleotide sequence ID" value="NZ_CP010817.1"/>
</dbReference>
<evidence type="ECO:0000313" key="3">
    <source>
        <dbReference type="EMBL" id="SER52592.1"/>
    </source>
</evidence>
<dbReference type="InterPro" id="IPR027417">
    <property type="entry name" value="P-loop_NTPase"/>
</dbReference>
<dbReference type="PANTHER" id="PTHR43581">
    <property type="entry name" value="ATP/GTP PHOSPHATASE"/>
    <property type="match status" value="1"/>
</dbReference>
<dbReference type="InterPro" id="IPR051396">
    <property type="entry name" value="Bact_Antivir_Def_Nuclease"/>
</dbReference>
<comment type="caution">
    <text evidence="3">The sequence shown here is derived from an EMBL/GenBank/DDBJ whole genome shotgun (WGS) entry which is preliminary data.</text>
</comment>
<dbReference type="InterPro" id="IPR034139">
    <property type="entry name" value="TOPRIM_OLD"/>
</dbReference>
<keyword evidence="4" id="KW-1185">Reference proteome</keyword>
<name>A0AAJ5BFB2_MYRPR</name>
<evidence type="ECO:0000259" key="1">
    <source>
        <dbReference type="Pfam" id="PF13175"/>
    </source>
</evidence>
<dbReference type="Pfam" id="PF13175">
    <property type="entry name" value="AAA_15"/>
    <property type="match status" value="1"/>
</dbReference>
<keyword evidence="3" id="KW-0378">Hydrolase</keyword>
<dbReference type="InterPro" id="IPR041685">
    <property type="entry name" value="AAA_GajA/Old/RecF-like"/>
</dbReference>
<accession>A0AAJ5BFB2</accession>
<evidence type="ECO:0000313" key="4">
    <source>
        <dbReference type="Proteomes" id="UP000183496"/>
    </source>
</evidence>
<dbReference type="Gene3D" id="3.40.50.300">
    <property type="entry name" value="P-loop containing nucleotide triphosphate hydrolases"/>
    <property type="match status" value="1"/>
</dbReference>
<keyword evidence="3" id="KW-0255">Endonuclease</keyword>
<dbReference type="Pfam" id="PF20469">
    <property type="entry name" value="OLD-like_TOPRIM"/>
    <property type="match status" value="1"/>
</dbReference>
<gene>
    <name evidence="3" type="ORF">SAMN04488089_11817</name>
</gene>
<reference evidence="3 4" key="1">
    <citation type="submission" date="2016-10" db="EMBL/GenBank/DDBJ databases">
        <authorList>
            <person name="Varghese N."/>
            <person name="Submissions S."/>
        </authorList>
    </citation>
    <scope>NUCLEOTIDE SEQUENCE [LARGE SCALE GENOMIC DNA]</scope>
    <source>
        <strain evidence="4">DSM 19823 / KCTC 23066 / CCTCC M 208030 / D25</strain>
    </source>
</reference>
<proteinExistence type="predicted"/>
<dbReference type="CDD" id="cd01026">
    <property type="entry name" value="TOPRIM_OLD"/>
    <property type="match status" value="1"/>
</dbReference>
<evidence type="ECO:0000259" key="2">
    <source>
        <dbReference type="Pfam" id="PF20469"/>
    </source>
</evidence>
<protein>
    <submittedName>
        <fullName evidence="3">ATP-dependent endonuclease of the OLD family</fullName>
    </submittedName>
</protein>
<dbReference type="Proteomes" id="UP000183496">
    <property type="component" value="Unassembled WGS sequence"/>
</dbReference>
<dbReference type="KEGG" id="mpw:MPR_2409"/>
<dbReference type="GO" id="GO:0004519">
    <property type="term" value="F:endonuclease activity"/>
    <property type="evidence" value="ECO:0007669"/>
    <property type="project" value="UniProtKB-KW"/>
</dbReference>
<sequence length="605" mass="69751">MYISKLRLWNFRKYGNASSINTIDFNAPVLEVPFKEGMNILIGENDSGKSAIIDAIKLVLKTHAYEWIKIEEEDFYCLANNIACKVRIEIEFEDIKPEEASNFIEWCGWNDKGEPKLVLIYQAELRDGRIIPSDVKAGMDGIGHALTYEAREFLKCTYLKALRDASSELTAKKNSRLSQILRAHKLFERKNVLSERHDFEEIFENARAEINGKFNKKGEERDYSIIKNAIDKYIQAFINDDISTDFNLGGSTITNILEKLSLGVLNQSNLGLGTMNRLFMAAELIHLEKTNWNGLRLCMIEELEAHLHPQAQLKIINRLKQESNIQFILSTHSPNITSQANLEDIILCKNNLVYPLSVGQTKLDKVNYKHLERFLDVTKSNLFFSKGNIIVEGWSEEIILPALAKKLGYDLTHKEISIINVASTAYLHFAKIFQRSKGECIQVPISIITDLDKREYEREEIIVKKESKEKRKEYNYIKQNIDYSKEIEKRKEGIKISTSSEVKIFISKQWTLEWCLLKSKALEGIYKTILKEVHHDIFNICDDNNENWEKALSRILLSNSINKTEIAYQLRAKLEELGGSLIISNNDTAFYLVEAIKHVCEYEDK</sequence>
<dbReference type="EMBL" id="FOFY01000018">
    <property type="protein sequence ID" value="SER52592.1"/>
    <property type="molecule type" value="Genomic_DNA"/>
</dbReference>